<feature type="domain" description="2Fe-2S ferredoxin-type" evidence="9">
    <location>
        <begin position="2"/>
        <end position="40"/>
    </location>
</feature>
<dbReference type="PANTHER" id="PTHR43112:SF9">
    <property type="entry name" value="FERREDOXIN C 1, CHLOROPLASTIC"/>
    <property type="match status" value="1"/>
</dbReference>
<evidence type="ECO:0000256" key="6">
    <source>
        <dbReference type="ARBA" id="ARBA00023004"/>
    </source>
</evidence>
<evidence type="ECO:0000313" key="10">
    <source>
        <dbReference type="EMBL" id="KAK9908486.1"/>
    </source>
</evidence>
<keyword evidence="4" id="KW-0479">Metal-binding</keyword>
<accession>A0ABR2YNK0</accession>
<evidence type="ECO:0000256" key="1">
    <source>
        <dbReference type="ARBA" id="ARBA00007874"/>
    </source>
</evidence>
<dbReference type="Proteomes" id="UP001491310">
    <property type="component" value="Unassembled WGS sequence"/>
</dbReference>
<keyword evidence="5" id="KW-0249">Electron transport</keyword>
<dbReference type="CDD" id="cd00207">
    <property type="entry name" value="fer2"/>
    <property type="match status" value="1"/>
</dbReference>
<evidence type="ECO:0000256" key="8">
    <source>
        <dbReference type="ARBA" id="ARBA00034078"/>
    </source>
</evidence>
<reference evidence="10 11" key="1">
    <citation type="journal article" date="2024" name="Nat. Commun.">
        <title>Phylogenomics reveals the evolutionary origins of lichenization in chlorophyte algae.</title>
        <authorList>
            <person name="Puginier C."/>
            <person name="Libourel C."/>
            <person name="Otte J."/>
            <person name="Skaloud P."/>
            <person name="Haon M."/>
            <person name="Grisel S."/>
            <person name="Petersen M."/>
            <person name="Berrin J.G."/>
            <person name="Delaux P.M."/>
            <person name="Dal Grande F."/>
            <person name="Keller J."/>
        </authorList>
    </citation>
    <scope>NUCLEOTIDE SEQUENCE [LARGE SCALE GENOMIC DNA]</scope>
    <source>
        <strain evidence="10 11">SAG 216-7</strain>
    </source>
</reference>
<dbReference type="Gene3D" id="3.10.20.30">
    <property type="match status" value="1"/>
</dbReference>
<comment type="cofactor">
    <cofactor evidence="8">
        <name>[2Fe-2S] cluster</name>
        <dbReference type="ChEBI" id="CHEBI:190135"/>
    </cofactor>
</comment>
<dbReference type="InterPro" id="IPR001041">
    <property type="entry name" value="2Fe-2S_ferredoxin-type"/>
</dbReference>
<protein>
    <recommendedName>
        <fullName evidence="9">2Fe-2S ferredoxin-type domain-containing protein</fullName>
    </recommendedName>
</protein>
<evidence type="ECO:0000256" key="2">
    <source>
        <dbReference type="ARBA" id="ARBA00022448"/>
    </source>
</evidence>
<keyword evidence="3" id="KW-0001">2Fe-2S</keyword>
<dbReference type="EMBL" id="JALJOT010000008">
    <property type="protein sequence ID" value="KAK9908486.1"/>
    <property type="molecule type" value="Genomic_DNA"/>
</dbReference>
<evidence type="ECO:0000256" key="4">
    <source>
        <dbReference type="ARBA" id="ARBA00022723"/>
    </source>
</evidence>
<keyword evidence="11" id="KW-1185">Reference proteome</keyword>
<evidence type="ECO:0000259" key="9">
    <source>
        <dbReference type="Pfam" id="PF00111"/>
    </source>
</evidence>
<evidence type="ECO:0000313" key="11">
    <source>
        <dbReference type="Proteomes" id="UP001491310"/>
    </source>
</evidence>
<comment type="caution">
    <text evidence="10">The sequence shown here is derived from an EMBL/GenBank/DDBJ whole genome shotgun (WGS) entry which is preliminary data.</text>
</comment>
<dbReference type="SUPFAM" id="SSF54292">
    <property type="entry name" value="2Fe-2S ferredoxin-like"/>
    <property type="match status" value="1"/>
</dbReference>
<dbReference type="InterPro" id="IPR036010">
    <property type="entry name" value="2Fe-2S_ferredoxin-like_sf"/>
</dbReference>
<comment type="similarity">
    <text evidence="1">Belongs to the 2Fe2S plant-type ferredoxin family.</text>
</comment>
<evidence type="ECO:0000256" key="7">
    <source>
        <dbReference type="ARBA" id="ARBA00023014"/>
    </source>
</evidence>
<gene>
    <name evidence="10" type="ORF">WJX75_008579</name>
</gene>
<dbReference type="PANTHER" id="PTHR43112">
    <property type="entry name" value="FERREDOXIN"/>
    <property type="match status" value="1"/>
</dbReference>
<dbReference type="Pfam" id="PF00111">
    <property type="entry name" value="Fer2"/>
    <property type="match status" value="1"/>
</dbReference>
<evidence type="ECO:0000256" key="3">
    <source>
        <dbReference type="ARBA" id="ARBA00022714"/>
    </source>
</evidence>
<dbReference type="InterPro" id="IPR012675">
    <property type="entry name" value="Beta-grasp_dom_sf"/>
</dbReference>
<name>A0ABR2YNK0_9CHLO</name>
<evidence type="ECO:0000256" key="5">
    <source>
        <dbReference type="ARBA" id="ARBA00022982"/>
    </source>
</evidence>
<keyword evidence="2" id="KW-0813">Transport</keyword>
<keyword evidence="6" id="KW-0408">Iron</keyword>
<keyword evidence="7" id="KW-0411">Iron-sulfur</keyword>
<organism evidence="10 11">
    <name type="scientific">Coccomyxa subellipsoidea</name>
    <dbReference type="NCBI Taxonomy" id="248742"/>
    <lineage>
        <taxon>Eukaryota</taxon>
        <taxon>Viridiplantae</taxon>
        <taxon>Chlorophyta</taxon>
        <taxon>core chlorophytes</taxon>
        <taxon>Trebouxiophyceae</taxon>
        <taxon>Trebouxiophyceae incertae sedis</taxon>
        <taxon>Coccomyxaceae</taxon>
        <taxon>Coccomyxa</taxon>
    </lineage>
</organism>
<proteinExistence type="inferred from homology"/>
<sequence>MGVCMTCPARLVSGEVDQSAGMLDESAKEKGYALMCVAEPLSDCRIRVIEEDEILEEVLCSSENAG</sequence>